<evidence type="ECO:0000313" key="1">
    <source>
        <dbReference type="EMBL" id="ONI09061.1"/>
    </source>
</evidence>
<sequence length="105" mass="11918">MVTQDTSPSVLLFFDKQRFIFNVVERWSFVALDRVVWLVFSVLLTKGAQSEKRLALKPRQHRQNIEDDTWAYLRDGASGATVAEKAVSNPSSDVAMSRSLLSCPW</sequence>
<gene>
    <name evidence="1" type="ORF">PRUPE_5G215300</name>
</gene>
<dbReference type="Gramene" id="ONI09061">
    <property type="protein sequence ID" value="ONI09061"/>
    <property type="gene ID" value="PRUPE_5G215300"/>
</dbReference>
<protein>
    <submittedName>
        <fullName evidence="1">Uncharacterized protein</fullName>
    </submittedName>
</protein>
<organism evidence="1 2">
    <name type="scientific">Prunus persica</name>
    <name type="common">Peach</name>
    <name type="synonym">Amygdalus persica</name>
    <dbReference type="NCBI Taxonomy" id="3760"/>
    <lineage>
        <taxon>Eukaryota</taxon>
        <taxon>Viridiplantae</taxon>
        <taxon>Streptophyta</taxon>
        <taxon>Embryophyta</taxon>
        <taxon>Tracheophyta</taxon>
        <taxon>Spermatophyta</taxon>
        <taxon>Magnoliopsida</taxon>
        <taxon>eudicotyledons</taxon>
        <taxon>Gunneridae</taxon>
        <taxon>Pentapetalae</taxon>
        <taxon>rosids</taxon>
        <taxon>fabids</taxon>
        <taxon>Rosales</taxon>
        <taxon>Rosaceae</taxon>
        <taxon>Amygdaloideae</taxon>
        <taxon>Amygdaleae</taxon>
        <taxon>Prunus</taxon>
    </lineage>
</organism>
<reference evidence="1 2" key="1">
    <citation type="journal article" date="2013" name="Nat. Genet.">
        <title>The high-quality draft genome of peach (Prunus persica) identifies unique patterns of genetic diversity, domestication and genome evolution.</title>
        <authorList>
            <consortium name="International Peach Genome Initiative"/>
            <person name="Verde I."/>
            <person name="Abbott A.G."/>
            <person name="Scalabrin S."/>
            <person name="Jung S."/>
            <person name="Shu S."/>
            <person name="Marroni F."/>
            <person name="Zhebentyayeva T."/>
            <person name="Dettori M.T."/>
            <person name="Grimwood J."/>
            <person name="Cattonaro F."/>
            <person name="Zuccolo A."/>
            <person name="Rossini L."/>
            <person name="Jenkins J."/>
            <person name="Vendramin E."/>
            <person name="Meisel L.A."/>
            <person name="Decroocq V."/>
            <person name="Sosinski B."/>
            <person name="Prochnik S."/>
            <person name="Mitros T."/>
            <person name="Policriti A."/>
            <person name="Cipriani G."/>
            <person name="Dondini L."/>
            <person name="Ficklin S."/>
            <person name="Goodstein D.M."/>
            <person name="Xuan P."/>
            <person name="Del Fabbro C."/>
            <person name="Aramini V."/>
            <person name="Copetti D."/>
            <person name="Gonzalez S."/>
            <person name="Horner D.S."/>
            <person name="Falchi R."/>
            <person name="Lucas S."/>
            <person name="Mica E."/>
            <person name="Maldonado J."/>
            <person name="Lazzari B."/>
            <person name="Bielenberg D."/>
            <person name="Pirona R."/>
            <person name="Miculan M."/>
            <person name="Barakat A."/>
            <person name="Testolin R."/>
            <person name="Stella A."/>
            <person name="Tartarini S."/>
            <person name="Tonutti P."/>
            <person name="Arus P."/>
            <person name="Orellana A."/>
            <person name="Wells C."/>
            <person name="Main D."/>
            <person name="Vizzotto G."/>
            <person name="Silva H."/>
            <person name="Salamini F."/>
            <person name="Schmutz J."/>
            <person name="Morgante M."/>
            <person name="Rokhsar D.S."/>
        </authorList>
    </citation>
    <scope>NUCLEOTIDE SEQUENCE [LARGE SCALE GENOMIC DNA]</scope>
    <source>
        <strain evidence="2">cv. Nemared</strain>
    </source>
</reference>
<accession>A0A251PBW8</accession>
<evidence type="ECO:0000313" key="2">
    <source>
        <dbReference type="Proteomes" id="UP000006882"/>
    </source>
</evidence>
<dbReference type="EMBL" id="CM007655">
    <property type="protein sequence ID" value="ONI09061.1"/>
    <property type="molecule type" value="Genomic_DNA"/>
</dbReference>
<dbReference type="AlphaFoldDB" id="A0A251PBW8"/>
<keyword evidence="2" id="KW-1185">Reference proteome</keyword>
<name>A0A251PBW8_PRUPE</name>
<proteinExistence type="predicted"/>
<dbReference type="Proteomes" id="UP000006882">
    <property type="component" value="Chromosome G5"/>
</dbReference>